<proteinExistence type="predicted"/>
<feature type="chain" id="PRO_5047246504" description="Lysyl oxidase" evidence="2">
    <location>
        <begin position="22"/>
        <end position="495"/>
    </location>
</feature>
<dbReference type="Pfam" id="PF01186">
    <property type="entry name" value="Lysyl_oxidase"/>
    <property type="match status" value="1"/>
</dbReference>
<evidence type="ECO:0000256" key="2">
    <source>
        <dbReference type="SAM" id="SignalP"/>
    </source>
</evidence>
<feature type="signal peptide" evidence="2">
    <location>
        <begin position="1"/>
        <end position="21"/>
    </location>
</feature>
<dbReference type="EMBL" id="BAAAUV010000003">
    <property type="protein sequence ID" value="GAA3199511.1"/>
    <property type="molecule type" value="Genomic_DNA"/>
</dbReference>
<sequence length="495" mass="53574">MIFAAAACVTAAGLPAISAQAAEKPVLRLITASKTATADRYEGEPAVYLNLGAYIAADRPWELRVKRPSYARKPVVYQRIGGKDRKLPAGLVDDFSGLPDFLKLSIRSTDGKIEQKLSQTFCPLGPSSRIKKEAVATNKYPDSCSYNPFTLGSVWGIQKGWAVNTASGYYGPAPASADLPAGTYDVAVSVAKKYRKLFRIGGGTKHVRLTVRLIQNQDAQGRKRAAGAALKAVRPTGKPRIPKGPRPDLRALPAYGIAISQDETGAIPMPPMPGMPTPAPAPAPAVPAPVHDYLQFAANVWNAGPSPLIVDGFRRGRQGLMDGYQYFYDTRGKQVGYQRTGQFEWDPRPGHEHWHFKDFATYRLLGADRKLIVRSQKEAFCLAATDAIDLTVKGAKWKPSNTDLATACGDVTSLSVREVLDVGQGDTYTQTLPGQSFDISALKNGTYYIQVIANPKHRLIERSTGNNVSYRKVILGGVPGARTVRVPKVGIVDAP</sequence>
<evidence type="ECO:0000313" key="4">
    <source>
        <dbReference type="Proteomes" id="UP001501237"/>
    </source>
</evidence>
<organism evidence="3 4">
    <name type="scientific">Actinocorallia longicatena</name>
    <dbReference type="NCBI Taxonomy" id="111803"/>
    <lineage>
        <taxon>Bacteria</taxon>
        <taxon>Bacillati</taxon>
        <taxon>Actinomycetota</taxon>
        <taxon>Actinomycetes</taxon>
        <taxon>Streptosporangiales</taxon>
        <taxon>Thermomonosporaceae</taxon>
        <taxon>Actinocorallia</taxon>
    </lineage>
</organism>
<accession>A0ABP6Q0Y0</accession>
<keyword evidence="2" id="KW-0732">Signal</keyword>
<name>A0ABP6Q0Y0_9ACTN</name>
<protein>
    <recommendedName>
        <fullName evidence="5">Lysyl oxidase</fullName>
    </recommendedName>
</protein>
<reference evidence="4" key="1">
    <citation type="journal article" date="2019" name="Int. J. Syst. Evol. Microbiol.">
        <title>The Global Catalogue of Microorganisms (GCM) 10K type strain sequencing project: providing services to taxonomists for standard genome sequencing and annotation.</title>
        <authorList>
            <consortium name="The Broad Institute Genomics Platform"/>
            <consortium name="The Broad Institute Genome Sequencing Center for Infectious Disease"/>
            <person name="Wu L."/>
            <person name="Ma J."/>
        </authorList>
    </citation>
    <scope>NUCLEOTIDE SEQUENCE [LARGE SCALE GENOMIC DNA]</scope>
    <source>
        <strain evidence="4">JCM 9377</strain>
    </source>
</reference>
<evidence type="ECO:0000313" key="3">
    <source>
        <dbReference type="EMBL" id="GAA3199511.1"/>
    </source>
</evidence>
<dbReference type="InterPro" id="IPR001695">
    <property type="entry name" value="Lysyl_oxidase"/>
</dbReference>
<dbReference type="Proteomes" id="UP001501237">
    <property type="component" value="Unassembled WGS sequence"/>
</dbReference>
<gene>
    <name evidence="3" type="ORF">GCM10010468_11750</name>
</gene>
<evidence type="ECO:0008006" key="5">
    <source>
        <dbReference type="Google" id="ProtNLM"/>
    </source>
</evidence>
<feature type="region of interest" description="Disordered" evidence="1">
    <location>
        <begin position="228"/>
        <end position="247"/>
    </location>
</feature>
<comment type="caution">
    <text evidence="3">The sequence shown here is derived from an EMBL/GenBank/DDBJ whole genome shotgun (WGS) entry which is preliminary data.</text>
</comment>
<keyword evidence="4" id="KW-1185">Reference proteome</keyword>
<evidence type="ECO:0000256" key="1">
    <source>
        <dbReference type="SAM" id="MobiDB-lite"/>
    </source>
</evidence>